<feature type="transmembrane region" description="Helical" evidence="7">
    <location>
        <begin position="324"/>
        <end position="345"/>
    </location>
</feature>
<keyword evidence="3 7" id="KW-0812">Transmembrane</keyword>
<comment type="subcellular location">
    <subcellularLocation>
        <location evidence="1">Cell membrane</location>
        <topology evidence="1">Multi-pass membrane protein</topology>
    </subcellularLocation>
</comment>
<feature type="transmembrane region" description="Helical" evidence="7">
    <location>
        <begin position="402"/>
        <end position="425"/>
    </location>
</feature>
<proteinExistence type="inferred from homology"/>
<gene>
    <name evidence="9" type="ORF">Ato02nite_026600</name>
</gene>
<protein>
    <recommendedName>
        <fullName evidence="8">ABC3 transporter permease C-terminal domain-containing protein</fullName>
    </recommendedName>
</protein>
<feature type="transmembrane region" description="Helical" evidence="7">
    <location>
        <begin position="674"/>
        <end position="698"/>
    </location>
</feature>
<sequence>MRAVWRAARAAVRRRRLQTFVITLVTLFSTATIVIALALLDASSAPFDRAFDAQRGPHVVAVYSSVTPAVATDAEAVAGPFPQVELDVPGDGGPVWVTGPITLVGRAEPGGPVDRLDLFAGRWATGRDEAVINLDPPPAGMADDFTREIIGRTITVPGRPVLTIVGTAWSLSHTADVWVSPATMASLRPTGSQVLYRFTGGDRPVPPEGLLATRSYLTQKAEVAAGPGTILPFLIVFGLLGLITAVLIVANVVSGAVVSGFRHIGVLKALGFTPPQVVLVYLIMVTVPAFVGAVLGTVAGSLAAKPLLYNAFLGLGLDPQVTSRPWVPLTGLVGVPLLVVLTAVVPASRAHRLSAAEAISAGAAPKAGRGLRAQRALAGTRLPRVLSLGLGLPFARPGRTGLTLAALLLGVTTVTFAGGLAASVIRYTEAVDQADAVQVQVRPNPAAVGSTTSQRTDPQVEALLRGLPGTVHVTADLSMPVSAAGHVEPLNVDFLRGDADTLGYQDQLVEGRWRSAPGEVVASSAALHHLGLAVGDTLSLSYDGRHEPVTIVGKTMEGGLGDGDLFADWSLFTALAPGHRVVNNEVMYWIRVSGDPGAYLSAVRAADPGLSAWAAGSGLSNSFTLSVLAISVVFAGMIGIVAALSVFNTVLLNVRERRRDLGMLKSIGMTPRQVVAMTVTSMAVLGVVAGVAGIPAGIGAHRLILPMAGAAAEIDLPARMFHVWNPGGLALVVLAGVAIAVLGALLPARRAARLPIAEVLHNE</sequence>
<keyword evidence="5 7" id="KW-0472">Membrane</keyword>
<feature type="transmembrane region" description="Helical" evidence="7">
    <location>
        <begin position="20"/>
        <end position="40"/>
    </location>
</feature>
<evidence type="ECO:0000256" key="3">
    <source>
        <dbReference type="ARBA" id="ARBA00022692"/>
    </source>
</evidence>
<feature type="transmembrane region" description="Helical" evidence="7">
    <location>
        <begin position="230"/>
        <end position="258"/>
    </location>
</feature>
<dbReference type="RefSeq" id="WP_213006778.1">
    <property type="nucleotide sequence ID" value="NZ_BOQN01000038.1"/>
</dbReference>
<comment type="similarity">
    <text evidence="6">Belongs to the ABC-4 integral membrane protein family.</text>
</comment>
<evidence type="ECO:0000256" key="2">
    <source>
        <dbReference type="ARBA" id="ARBA00022475"/>
    </source>
</evidence>
<feature type="transmembrane region" description="Helical" evidence="7">
    <location>
        <begin position="627"/>
        <end position="654"/>
    </location>
</feature>
<feature type="transmembrane region" description="Helical" evidence="7">
    <location>
        <begin position="727"/>
        <end position="746"/>
    </location>
</feature>
<evidence type="ECO:0000313" key="10">
    <source>
        <dbReference type="Proteomes" id="UP000677082"/>
    </source>
</evidence>
<dbReference type="PANTHER" id="PTHR30572:SF4">
    <property type="entry name" value="ABC TRANSPORTER PERMEASE YTRF"/>
    <property type="match status" value="1"/>
</dbReference>
<dbReference type="PANTHER" id="PTHR30572">
    <property type="entry name" value="MEMBRANE COMPONENT OF TRANSPORTER-RELATED"/>
    <property type="match status" value="1"/>
</dbReference>
<dbReference type="Pfam" id="PF02687">
    <property type="entry name" value="FtsX"/>
    <property type="match status" value="2"/>
</dbReference>
<dbReference type="InterPro" id="IPR050250">
    <property type="entry name" value="Macrolide_Exporter_MacB"/>
</dbReference>
<evidence type="ECO:0000256" key="7">
    <source>
        <dbReference type="SAM" id="Phobius"/>
    </source>
</evidence>
<comment type="caution">
    <text evidence="9">The sequence shown here is derived from an EMBL/GenBank/DDBJ whole genome shotgun (WGS) entry which is preliminary data.</text>
</comment>
<dbReference type="Proteomes" id="UP000677082">
    <property type="component" value="Unassembled WGS sequence"/>
</dbReference>
<evidence type="ECO:0000256" key="1">
    <source>
        <dbReference type="ARBA" id="ARBA00004651"/>
    </source>
</evidence>
<dbReference type="GO" id="GO:0022857">
    <property type="term" value="F:transmembrane transporter activity"/>
    <property type="evidence" value="ECO:0007669"/>
    <property type="project" value="TreeGrafter"/>
</dbReference>
<evidence type="ECO:0000256" key="5">
    <source>
        <dbReference type="ARBA" id="ARBA00023136"/>
    </source>
</evidence>
<evidence type="ECO:0000259" key="8">
    <source>
        <dbReference type="Pfam" id="PF02687"/>
    </source>
</evidence>
<keyword evidence="10" id="KW-1185">Reference proteome</keyword>
<evidence type="ECO:0000256" key="6">
    <source>
        <dbReference type="ARBA" id="ARBA00038076"/>
    </source>
</evidence>
<dbReference type="GO" id="GO:0005886">
    <property type="term" value="C:plasma membrane"/>
    <property type="evidence" value="ECO:0007669"/>
    <property type="project" value="UniProtKB-SubCell"/>
</dbReference>
<feature type="domain" description="ABC3 transporter permease C-terminal" evidence="8">
    <location>
        <begin position="633"/>
        <end position="755"/>
    </location>
</feature>
<feature type="transmembrane region" description="Helical" evidence="7">
    <location>
        <begin position="279"/>
        <end position="304"/>
    </location>
</feature>
<feature type="domain" description="ABC3 transporter permease C-terminal" evidence="8">
    <location>
        <begin position="235"/>
        <end position="353"/>
    </location>
</feature>
<accession>A0A919T9C6</accession>
<evidence type="ECO:0000313" key="9">
    <source>
        <dbReference type="EMBL" id="GIM90867.1"/>
    </source>
</evidence>
<dbReference type="EMBL" id="BOQN01000038">
    <property type="protein sequence ID" value="GIM90867.1"/>
    <property type="molecule type" value="Genomic_DNA"/>
</dbReference>
<dbReference type="AlphaFoldDB" id="A0A919T9C6"/>
<evidence type="ECO:0000256" key="4">
    <source>
        <dbReference type="ARBA" id="ARBA00022989"/>
    </source>
</evidence>
<organism evidence="9 10">
    <name type="scientific">Paractinoplanes toevensis</name>
    <dbReference type="NCBI Taxonomy" id="571911"/>
    <lineage>
        <taxon>Bacteria</taxon>
        <taxon>Bacillati</taxon>
        <taxon>Actinomycetota</taxon>
        <taxon>Actinomycetes</taxon>
        <taxon>Micromonosporales</taxon>
        <taxon>Micromonosporaceae</taxon>
        <taxon>Paractinoplanes</taxon>
    </lineage>
</organism>
<keyword evidence="2" id="KW-1003">Cell membrane</keyword>
<keyword evidence="4 7" id="KW-1133">Transmembrane helix</keyword>
<dbReference type="InterPro" id="IPR003838">
    <property type="entry name" value="ABC3_permease_C"/>
</dbReference>
<reference evidence="9 10" key="1">
    <citation type="submission" date="2021-03" db="EMBL/GenBank/DDBJ databases">
        <title>Whole genome shotgun sequence of Actinoplanes toevensis NBRC 105298.</title>
        <authorList>
            <person name="Komaki H."/>
            <person name="Tamura T."/>
        </authorList>
    </citation>
    <scope>NUCLEOTIDE SEQUENCE [LARGE SCALE GENOMIC DNA]</scope>
    <source>
        <strain evidence="9 10">NBRC 105298</strain>
    </source>
</reference>
<name>A0A919T9C6_9ACTN</name>